<dbReference type="EC" id="4.1.2.4" evidence="7"/>
<name>A0A0W1AT97_9BACL</name>
<dbReference type="NCBIfam" id="TIGR00126">
    <property type="entry name" value="deoC"/>
    <property type="match status" value="1"/>
</dbReference>
<dbReference type="InterPro" id="IPR002915">
    <property type="entry name" value="DeoC/FbaB/LacD_aldolase"/>
</dbReference>
<comment type="pathway">
    <text evidence="7">Carbohydrate degradation; 2-deoxy-D-ribose 1-phosphate degradation; D-glyceraldehyde 3-phosphate and acetaldehyde from 2-deoxy-alpha-D-ribose 1-phosphate: step 2/2.</text>
</comment>
<dbReference type="GO" id="GO:0005737">
    <property type="term" value="C:cytoplasm"/>
    <property type="evidence" value="ECO:0007669"/>
    <property type="project" value="UniProtKB-SubCell"/>
</dbReference>
<evidence type="ECO:0000256" key="4">
    <source>
        <dbReference type="ARBA" id="ARBA00023270"/>
    </source>
</evidence>
<dbReference type="FunFam" id="3.20.20.70:FF:000044">
    <property type="entry name" value="Deoxyribose-phosphate aldolase"/>
    <property type="match status" value="1"/>
</dbReference>
<dbReference type="PIRSF" id="PIRSF001357">
    <property type="entry name" value="DeoC"/>
    <property type="match status" value="1"/>
</dbReference>
<evidence type="ECO:0000313" key="8">
    <source>
        <dbReference type="EMBL" id="KTD84483.1"/>
    </source>
</evidence>
<dbReference type="InterPro" id="IPR013785">
    <property type="entry name" value="Aldolase_TIM"/>
</dbReference>
<evidence type="ECO:0000313" key="9">
    <source>
        <dbReference type="Proteomes" id="UP000054709"/>
    </source>
</evidence>
<dbReference type="GO" id="GO:0006018">
    <property type="term" value="P:2-deoxyribose 1-phosphate catabolic process"/>
    <property type="evidence" value="ECO:0007669"/>
    <property type="project" value="UniProtKB-UniRule"/>
</dbReference>
<comment type="catalytic activity">
    <reaction evidence="5 7">
        <text>2-deoxy-D-ribose 5-phosphate = D-glyceraldehyde 3-phosphate + acetaldehyde</text>
        <dbReference type="Rhea" id="RHEA:12821"/>
        <dbReference type="ChEBI" id="CHEBI:15343"/>
        <dbReference type="ChEBI" id="CHEBI:59776"/>
        <dbReference type="ChEBI" id="CHEBI:62877"/>
        <dbReference type="EC" id="4.1.2.4"/>
    </reaction>
</comment>
<feature type="active site" description="Proton donor/acceptor" evidence="7">
    <location>
        <position position="188"/>
    </location>
</feature>
<dbReference type="GO" id="GO:0009264">
    <property type="term" value="P:deoxyribonucleotide catabolic process"/>
    <property type="evidence" value="ECO:0007669"/>
    <property type="project" value="UniProtKB-UniRule"/>
</dbReference>
<dbReference type="InterPro" id="IPR028581">
    <property type="entry name" value="DeoC_typeI"/>
</dbReference>
<evidence type="ECO:0000256" key="6">
    <source>
        <dbReference type="ARBA" id="ARBA00056337"/>
    </source>
</evidence>
<dbReference type="Pfam" id="PF01791">
    <property type="entry name" value="DeoC"/>
    <property type="match status" value="1"/>
</dbReference>
<evidence type="ECO:0000256" key="2">
    <source>
        <dbReference type="ARBA" id="ARBA00022490"/>
    </source>
</evidence>
<evidence type="ECO:0000256" key="7">
    <source>
        <dbReference type="HAMAP-Rule" id="MF_00114"/>
    </source>
</evidence>
<dbReference type="SUPFAM" id="SSF51569">
    <property type="entry name" value="Aldolase"/>
    <property type="match status" value="1"/>
</dbReference>
<organism evidence="8 9">
    <name type="scientific">Paenibacillus etheri</name>
    <dbReference type="NCBI Taxonomy" id="1306852"/>
    <lineage>
        <taxon>Bacteria</taxon>
        <taxon>Bacillati</taxon>
        <taxon>Bacillota</taxon>
        <taxon>Bacilli</taxon>
        <taxon>Bacillales</taxon>
        <taxon>Paenibacillaceae</taxon>
        <taxon>Paenibacillus</taxon>
    </lineage>
</organism>
<dbReference type="SMART" id="SM01133">
    <property type="entry name" value="DeoC"/>
    <property type="match status" value="1"/>
</dbReference>
<dbReference type="Gene3D" id="3.20.20.70">
    <property type="entry name" value="Aldolase class I"/>
    <property type="match status" value="1"/>
</dbReference>
<feature type="active site" description="Proton donor/acceptor" evidence="7">
    <location>
        <position position="96"/>
    </location>
</feature>
<dbReference type="PANTHER" id="PTHR10889:SF1">
    <property type="entry name" value="DEOXYRIBOSE-PHOSPHATE ALDOLASE"/>
    <property type="match status" value="1"/>
</dbReference>
<comment type="subcellular location">
    <subcellularLocation>
        <location evidence="7">Cytoplasm</location>
    </subcellularLocation>
</comment>
<evidence type="ECO:0000256" key="3">
    <source>
        <dbReference type="ARBA" id="ARBA00023239"/>
    </source>
</evidence>
<dbReference type="GO" id="GO:0016052">
    <property type="term" value="P:carbohydrate catabolic process"/>
    <property type="evidence" value="ECO:0007669"/>
    <property type="project" value="TreeGrafter"/>
</dbReference>
<evidence type="ECO:0000256" key="1">
    <source>
        <dbReference type="ARBA" id="ARBA00010936"/>
    </source>
</evidence>
<dbReference type="Proteomes" id="UP000054709">
    <property type="component" value="Unassembled WGS sequence"/>
</dbReference>
<dbReference type="EMBL" id="LCZJ02000034">
    <property type="protein sequence ID" value="KTD84483.1"/>
    <property type="molecule type" value="Genomic_DNA"/>
</dbReference>
<dbReference type="UniPathway" id="UPA00002">
    <property type="reaction ID" value="UER00468"/>
</dbReference>
<feature type="active site" description="Schiff-base intermediate with acetaldehyde" evidence="7">
    <location>
        <position position="159"/>
    </location>
</feature>
<dbReference type="InterPro" id="IPR011343">
    <property type="entry name" value="DeoC"/>
</dbReference>
<protein>
    <recommendedName>
        <fullName evidence="7">Deoxyribose-phosphate aldolase</fullName>
        <shortName evidence="7">DERA</shortName>
        <ecNumber evidence="7">4.1.2.4</ecNumber>
    </recommendedName>
    <alternativeName>
        <fullName evidence="7">2-deoxy-D-ribose 5-phosphate aldolase</fullName>
    </alternativeName>
    <alternativeName>
        <fullName evidence="7">Phosphodeoxyriboaldolase</fullName>
        <shortName evidence="7">Deoxyriboaldolase</shortName>
    </alternativeName>
</protein>
<sequence length="228" mass="23771">MTKMSEITLSRIIDHTLLKADARKEDIVKLAEEAKAYKFASVCVNPAWVATAHEVLKDTPEVKVCTVIGFPLGSSTTETKAFETTNAIANGAGEVDMVINIGALKDGNNELVKRDIAAVVDAARGKALTKVIIETCLLTEEEKVRACKLSVEAGADFVKTSTGFSTGGATKEDIALMRATVGPNVGVKASGGVRSAEDAHVMVQAGASRIGTSGGVAIAKGETSQSNY</sequence>
<keyword evidence="9" id="KW-1185">Reference proteome</keyword>
<dbReference type="GO" id="GO:0004139">
    <property type="term" value="F:deoxyribose-phosphate aldolase activity"/>
    <property type="evidence" value="ECO:0007669"/>
    <property type="project" value="UniProtKB-UniRule"/>
</dbReference>
<gene>
    <name evidence="7" type="primary">deoC</name>
    <name evidence="8" type="ORF">UQ64_25885</name>
</gene>
<proteinExistence type="inferred from homology"/>
<dbReference type="CDD" id="cd00959">
    <property type="entry name" value="DeoC"/>
    <property type="match status" value="1"/>
</dbReference>
<dbReference type="PANTHER" id="PTHR10889">
    <property type="entry name" value="DEOXYRIBOSE-PHOSPHATE ALDOLASE"/>
    <property type="match status" value="1"/>
</dbReference>
<dbReference type="AlphaFoldDB" id="A0A0W1AT97"/>
<evidence type="ECO:0000256" key="5">
    <source>
        <dbReference type="ARBA" id="ARBA00048791"/>
    </source>
</evidence>
<keyword evidence="4 7" id="KW-0704">Schiff base</keyword>
<dbReference type="HAMAP" id="MF_00114">
    <property type="entry name" value="DeoC_type1"/>
    <property type="match status" value="1"/>
</dbReference>
<keyword evidence="3 7" id="KW-0456">Lyase</keyword>
<comment type="function">
    <text evidence="6 7">Catalyzes a reversible aldol reaction between acetaldehyde and D-glyceraldehyde 3-phosphate to generate 2-deoxy-D-ribose 5-phosphate.</text>
</comment>
<keyword evidence="2 7" id="KW-0963">Cytoplasm</keyword>
<reference evidence="8 9" key="1">
    <citation type="journal article" date="2015" name="Int. Biodeterior. Biodegradation">
        <title>Physiological and genetic screening methods for the isolation of methyl tert-butyl ether-degrading bacteria for bioremediation purposes.</title>
        <authorList>
            <person name="Guisado I.M."/>
            <person name="Purswani J."/>
            <person name="Gonzalez Lopez J."/>
            <person name="Pozo C."/>
        </authorList>
    </citation>
    <scope>NUCLEOTIDE SEQUENCE [LARGE SCALE GENOMIC DNA]</scope>
    <source>
        <strain evidence="8 9">SH7</strain>
    </source>
</reference>
<accession>A0A0W1AT97</accession>
<comment type="caution">
    <text evidence="8">The sequence shown here is derived from an EMBL/GenBank/DDBJ whole genome shotgun (WGS) entry which is preliminary data.</text>
</comment>
<comment type="similarity">
    <text evidence="1 7">Belongs to the DeoC/FbaB aldolase family. DeoC type 1 subfamily.</text>
</comment>